<dbReference type="RefSeq" id="WP_090061810.1">
    <property type="nucleotide sequence ID" value="NZ_FORH01000007.1"/>
</dbReference>
<gene>
    <name evidence="2" type="ORF">SAMN04487991_3308</name>
</gene>
<dbReference type="AlphaFoldDB" id="A0A1I3VEZ6"/>
<accession>A0A1I3VEZ6</accession>
<sequence length="277" mass="29760">MRISTAFIPILLALPLAAAEPESPPETGPDTEQGALRRIEVAGRLALAGEALRRDSCVYGITSEGLGSVLRHVDDLEFYIWALREGSLDEGLLPMAHPKILEKIAEAEPLIAGVSPFFSPENAATLKQLAGKTAAIGKALDTQARFSVPDPTAAKLATLAARQAQDLAGMGADLCEAVKLGDPGDRLKAVSKKLFRYTMVSAALAHGNDDKQIVPPPTDKIAMVMAEIDVKWAEMLPLLQQITERGDLAPTEAQTVQQSIREMLTQYDFALYLYGAL</sequence>
<keyword evidence="1" id="KW-0732">Signal</keyword>
<dbReference type="EMBL" id="FORH01000007">
    <property type="protein sequence ID" value="SFJ92966.1"/>
    <property type="molecule type" value="Genomic_DNA"/>
</dbReference>
<feature type="chain" id="PRO_5011515649" description="PilJ/NarX-like methyl-accepting chemotaxis transducer" evidence="1">
    <location>
        <begin position="19"/>
        <end position="277"/>
    </location>
</feature>
<evidence type="ECO:0000256" key="1">
    <source>
        <dbReference type="SAM" id="SignalP"/>
    </source>
</evidence>
<reference evidence="3" key="1">
    <citation type="submission" date="2016-10" db="EMBL/GenBank/DDBJ databases">
        <authorList>
            <person name="Varghese N."/>
            <person name="Submissions S."/>
        </authorList>
    </citation>
    <scope>NUCLEOTIDE SEQUENCE [LARGE SCALE GENOMIC DNA]</scope>
    <source>
        <strain evidence="3">DSM 26471</strain>
    </source>
</reference>
<evidence type="ECO:0000313" key="3">
    <source>
        <dbReference type="Proteomes" id="UP000199630"/>
    </source>
</evidence>
<proteinExistence type="predicted"/>
<evidence type="ECO:0000313" key="2">
    <source>
        <dbReference type="EMBL" id="SFJ92966.1"/>
    </source>
</evidence>
<organism evidence="2 3">
    <name type="scientific">Celeribacter neptunius</name>
    <dbReference type="NCBI Taxonomy" id="588602"/>
    <lineage>
        <taxon>Bacteria</taxon>
        <taxon>Pseudomonadati</taxon>
        <taxon>Pseudomonadota</taxon>
        <taxon>Alphaproteobacteria</taxon>
        <taxon>Rhodobacterales</taxon>
        <taxon>Roseobacteraceae</taxon>
        <taxon>Celeribacter</taxon>
    </lineage>
</organism>
<evidence type="ECO:0008006" key="4">
    <source>
        <dbReference type="Google" id="ProtNLM"/>
    </source>
</evidence>
<name>A0A1I3VEZ6_9RHOB</name>
<keyword evidence="3" id="KW-1185">Reference proteome</keyword>
<protein>
    <recommendedName>
        <fullName evidence="4">PilJ/NarX-like methyl-accepting chemotaxis transducer</fullName>
    </recommendedName>
</protein>
<dbReference type="Proteomes" id="UP000199630">
    <property type="component" value="Unassembled WGS sequence"/>
</dbReference>
<feature type="signal peptide" evidence="1">
    <location>
        <begin position="1"/>
        <end position="18"/>
    </location>
</feature>